<evidence type="ECO:0000259" key="8">
    <source>
        <dbReference type="PROSITE" id="PS50158"/>
    </source>
</evidence>
<dbReference type="Gene3D" id="3.30.70.270">
    <property type="match status" value="1"/>
</dbReference>
<feature type="signal peptide" evidence="7">
    <location>
        <begin position="1"/>
        <end position="21"/>
    </location>
</feature>
<dbReference type="EMBL" id="JAUUTY010000003">
    <property type="protein sequence ID" value="KAK1660725.1"/>
    <property type="molecule type" value="Genomic_DNA"/>
</dbReference>
<dbReference type="Proteomes" id="UP001231189">
    <property type="component" value="Unassembled WGS sequence"/>
</dbReference>
<keyword evidence="4" id="KW-0378">Hydrolase</keyword>
<dbReference type="GO" id="GO:0008270">
    <property type="term" value="F:zinc ion binding"/>
    <property type="evidence" value="ECO:0007669"/>
    <property type="project" value="UniProtKB-KW"/>
</dbReference>
<dbReference type="InterPro" id="IPR057670">
    <property type="entry name" value="SH3_retrovirus"/>
</dbReference>
<dbReference type="InterPro" id="IPR001584">
    <property type="entry name" value="Integrase_cat-core"/>
</dbReference>
<feature type="non-terminal residue" evidence="10">
    <location>
        <position position="1"/>
    </location>
</feature>
<feature type="region of interest" description="Disordered" evidence="6">
    <location>
        <begin position="643"/>
        <end position="677"/>
    </location>
</feature>
<keyword evidence="2" id="KW-0479">Metal-binding</keyword>
<feature type="domain" description="CCHC-type" evidence="8">
    <location>
        <begin position="681"/>
        <end position="696"/>
    </location>
</feature>
<dbReference type="SUPFAM" id="SSF56672">
    <property type="entry name" value="DNA/RNA polymerases"/>
    <property type="match status" value="2"/>
</dbReference>
<name>A0AAD8SMR8_LOLMU</name>
<keyword evidence="5" id="KW-0863">Zinc-finger</keyword>
<dbReference type="PROSITE" id="PS50994">
    <property type="entry name" value="INTEGRASE"/>
    <property type="match status" value="1"/>
</dbReference>
<evidence type="ECO:0008006" key="12">
    <source>
        <dbReference type="Google" id="ProtNLM"/>
    </source>
</evidence>
<reference evidence="10" key="1">
    <citation type="submission" date="2023-07" db="EMBL/GenBank/DDBJ databases">
        <title>A chromosome-level genome assembly of Lolium multiflorum.</title>
        <authorList>
            <person name="Chen Y."/>
            <person name="Copetti D."/>
            <person name="Kolliker R."/>
            <person name="Studer B."/>
        </authorList>
    </citation>
    <scope>NUCLEOTIDE SEQUENCE</scope>
    <source>
        <strain evidence="10">02402/16</strain>
        <tissue evidence="10">Leaf</tissue>
    </source>
</reference>
<dbReference type="PANTHER" id="PTHR42648">
    <property type="entry name" value="TRANSPOSASE, PUTATIVE-RELATED"/>
    <property type="match status" value="1"/>
</dbReference>
<dbReference type="GO" id="GO:0015074">
    <property type="term" value="P:DNA integration"/>
    <property type="evidence" value="ECO:0007669"/>
    <property type="project" value="InterPro"/>
</dbReference>
<organism evidence="10 11">
    <name type="scientific">Lolium multiflorum</name>
    <name type="common">Italian ryegrass</name>
    <name type="synonym">Lolium perenne subsp. multiflorum</name>
    <dbReference type="NCBI Taxonomy" id="4521"/>
    <lineage>
        <taxon>Eukaryota</taxon>
        <taxon>Viridiplantae</taxon>
        <taxon>Streptophyta</taxon>
        <taxon>Embryophyta</taxon>
        <taxon>Tracheophyta</taxon>
        <taxon>Spermatophyta</taxon>
        <taxon>Magnoliopsida</taxon>
        <taxon>Liliopsida</taxon>
        <taxon>Poales</taxon>
        <taxon>Poaceae</taxon>
        <taxon>BOP clade</taxon>
        <taxon>Pooideae</taxon>
        <taxon>Poodae</taxon>
        <taxon>Poeae</taxon>
        <taxon>Poeae Chloroplast Group 2 (Poeae type)</taxon>
        <taxon>Loliodinae</taxon>
        <taxon>Loliinae</taxon>
        <taxon>Lolium</taxon>
    </lineage>
</organism>
<dbReference type="SMART" id="SM00343">
    <property type="entry name" value="ZnF_C2HC"/>
    <property type="match status" value="1"/>
</dbReference>
<dbReference type="Pfam" id="PF13976">
    <property type="entry name" value="gag_pre-integrs"/>
    <property type="match status" value="1"/>
</dbReference>
<dbReference type="CDD" id="cd09272">
    <property type="entry name" value="RNase_HI_RT_Ty1"/>
    <property type="match status" value="1"/>
</dbReference>
<feature type="region of interest" description="Disordered" evidence="6">
    <location>
        <begin position="1742"/>
        <end position="1794"/>
    </location>
</feature>
<evidence type="ECO:0000256" key="2">
    <source>
        <dbReference type="ARBA" id="ARBA00022723"/>
    </source>
</evidence>
<keyword evidence="3" id="KW-0064">Aspartyl protease</keyword>
<dbReference type="InterPro" id="IPR025724">
    <property type="entry name" value="GAG-pre-integrase_dom"/>
</dbReference>
<dbReference type="InterPro" id="IPR054722">
    <property type="entry name" value="PolX-like_BBD"/>
</dbReference>
<accession>A0AAD8SMR8</accession>
<dbReference type="CDD" id="cd01647">
    <property type="entry name" value="RT_LTR"/>
    <property type="match status" value="1"/>
</dbReference>
<dbReference type="GO" id="GO:0004190">
    <property type="term" value="F:aspartic-type endopeptidase activity"/>
    <property type="evidence" value="ECO:0007669"/>
    <property type="project" value="UniProtKB-KW"/>
</dbReference>
<dbReference type="InterPro" id="IPR036397">
    <property type="entry name" value="RNaseH_sf"/>
</dbReference>
<dbReference type="InterPro" id="IPR012337">
    <property type="entry name" value="RNaseH-like_sf"/>
</dbReference>
<dbReference type="Gene3D" id="3.30.420.10">
    <property type="entry name" value="Ribonuclease H-like superfamily/Ribonuclease H"/>
    <property type="match status" value="1"/>
</dbReference>
<evidence type="ECO:0000256" key="7">
    <source>
        <dbReference type="SAM" id="SignalP"/>
    </source>
</evidence>
<keyword evidence="5" id="KW-0862">Zinc</keyword>
<dbReference type="InterPro" id="IPR013103">
    <property type="entry name" value="RVT_2"/>
</dbReference>
<evidence type="ECO:0000259" key="9">
    <source>
        <dbReference type="PROSITE" id="PS50994"/>
    </source>
</evidence>
<dbReference type="InterPro" id="IPR043128">
    <property type="entry name" value="Rev_trsase/Diguanyl_cyclase"/>
</dbReference>
<dbReference type="Pfam" id="PF00078">
    <property type="entry name" value="RVT_1"/>
    <property type="match status" value="1"/>
</dbReference>
<dbReference type="InterPro" id="IPR000477">
    <property type="entry name" value="RT_dom"/>
</dbReference>
<dbReference type="InterPro" id="IPR001878">
    <property type="entry name" value="Znf_CCHC"/>
</dbReference>
<protein>
    <recommendedName>
        <fullName evidence="12">Gag-pol polyprotein</fullName>
    </recommendedName>
</protein>
<dbReference type="SUPFAM" id="SSF53098">
    <property type="entry name" value="Ribonuclease H-like"/>
    <property type="match status" value="1"/>
</dbReference>
<dbReference type="Pfam" id="PF25597">
    <property type="entry name" value="SH3_retrovirus"/>
    <property type="match status" value="1"/>
</dbReference>
<dbReference type="Pfam" id="PF22936">
    <property type="entry name" value="Pol_BBD"/>
    <property type="match status" value="1"/>
</dbReference>
<comment type="caution">
    <text evidence="10">The sequence shown here is derived from an EMBL/GenBank/DDBJ whole genome shotgun (WGS) entry which is preliminary data.</text>
</comment>
<proteinExistence type="predicted"/>
<dbReference type="PROSITE" id="PS50158">
    <property type="entry name" value="ZF_CCHC"/>
    <property type="match status" value="1"/>
</dbReference>
<dbReference type="GO" id="GO:0003676">
    <property type="term" value="F:nucleic acid binding"/>
    <property type="evidence" value="ECO:0007669"/>
    <property type="project" value="InterPro"/>
</dbReference>
<feature type="compositionally biased region" description="Basic and acidic residues" evidence="6">
    <location>
        <begin position="1195"/>
        <end position="1217"/>
    </location>
</feature>
<gene>
    <name evidence="10" type="ORF">QYE76_048884</name>
</gene>
<keyword evidence="1" id="KW-0645">Protease</keyword>
<keyword evidence="11" id="KW-1185">Reference proteome</keyword>
<evidence type="ECO:0000313" key="11">
    <source>
        <dbReference type="Proteomes" id="UP001231189"/>
    </source>
</evidence>
<feature type="compositionally biased region" description="Basic residues" evidence="6">
    <location>
        <begin position="649"/>
        <end position="662"/>
    </location>
</feature>
<dbReference type="InterPro" id="IPR043502">
    <property type="entry name" value="DNA/RNA_pol_sf"/>
</dbReference>
<dbReference type="GO" id="GO:0006508">
    <property type="term" value="P:proteolysis"/>
    <property type="evidence" value="ECO:0007669"/>
    <property type="project" value="UniProtKB-KW"/>
</dbReference>
<evidence type="ECO:0000256" key="6">
    <source>
        <dbReference type="SAM" id="MobiDB-lite"/>
    </source>
</evidence>
<dbReference type="Gene3D" id="4.10.60.10">
    <property type="entry name" value="Zinc finger, CCHC-type"/>
    <property type="match status" value="1"/>
</dbReference>
<keyword evidence="7" id="KW-0732">Signal</keyword>
<feature type="chain" id="PRO_5041925253" description="Gag-pol polyprotein" evidence="7">
    <location>
        <begin position="22"/>
        <end position="1794"/>
    </location>
</feature>
<dbReference type="Pfam" id="PF00665">
    <property type="entry name" value="rve"/>
    <property type="match status" value="1"/>
</dbReference>
<dbReference type="Pfam" id="PF07727">
    <property type="entry name" value="RVT_2"/>
    <property type="match status" value="1"/>
</dbReference>
<dbReference type="PANTHER" id="PTHR42648:SF27">
    <property type="entry name" value="RNA-DIRECTED DNA POLYMERASE"/>
    <property type="match status" value="1"/>
</dbReference>
<evidence type="ECO:0000256" key="1">
    <source>
        <dbReference type="ARBA" id="ARBA00022670"/>
    </source>
</evidence>
<dbReference type="Gene3D" id="3.10.10.10">
    <property type="entry name" value="HIV Type 1 Reverse Transcriptase, subunit A, domain 1"/>
    <property type="match status" value="1"/>
</dbReference>
<dbReference type="InterPro" id="IPR039537">
    <property type="entry name" value="Retrotran_Ty1/copia-like"/>
</dbReference>
<evidence type="ECO:0000313" key="10">
    <source>
        <dbReference type="EMBL" id="KAK1660725.1"/>
    </source>
</evidence>
<evidence type="ECO:0000256" key="3">
    <source>
        <dbReference type="ARBA" id="ARBA00022750"/>
    </source>
</evidence>
<sequence length="1794" mass="202664">MGFAAALWKVFRIVALGRVSTETLSRRKGNAGATRGAQGQAGAARAGRAALSPCLVAPLRYLFGLLEASCKNRTLGESFFCDDLRSEAMSRVHIMEKKARSYSYRAEPYIPEPYEPMEKDEYVPAEVFPEPRGQVSMIHKTSFSKREIKKFSREVKYAEVAMVDTPEFIDWSEQSISFDRSDHPKAVPRPGHAALVLEAQIGGYNMSKVFMDGGSGLNLLFANTMKAMGLTVDMLRESDTGFHGIIPTRPAYSLGKTSLDVVFGTPTNFRREKIEFEVVDWESQYHAILGRPAFAKFMAIPHYAYLKLKMPGNNGTPITIHGSFARSDTCDREFQKIASKFGAKEELNAIDAAVDHTQPPADNRNEGALIEFLRERWEIFAWEPSDMPGIPRELAEHALNVDPTAKPVQQSMRRFSEPKRRAIGEEINRLRKAGFIRELKESEWVANPVMVPKKDTTALRMCIDYTGLNKHCPKDHFPLPRIDQIVDSTAGCDRLSFLDAYSGYNQIKLKKEDQELTAFITPHGVFCYNVMTFGLKNAGATYQRCMQACLGEQIGRNIEVYIDDIVVKTKHTATLVDDLRETFDNLDRLGINRVLQSLPPSYKNFVMNYNMQNMNKEFPELFGMLKAAEIEIKKEHQVLMVNKTTSFKKQGKSKGKNKKSGKKAATPPVKPKSGPKPDAECYYCKEKGHWKRNCSKYLADLKSGLIKKKKEGISDIHVIDVYLTSSRSSTWVFDTGSVAHICNSKQELKNKRQLLKDEVTMRVGNGSKVNVIAVGTLPLHLPSGLVLSLNNCYYVPALSMNIISGSCLMQDGYSFKSENNGCSIFMNNIFYGRAPEKNGLFLLDLDSSDTHIHNIDAKRIKLNDNSTYMWHCRLGHIGVKRMKKLHTDGLLESLDFESLDRCEACLMGKMTKTPFSGMMERATDLLEIIHTDVCGPMSVASRGGYRYVLTFTDDLSRYGYIYLMKHKSETFEKFKEFQSEVENQRNKKIKFLRSDRGGEYLSYEFSMHLKKCGILSQLTPPGTPQRNGVSERRNRTLLDMVRSMMSLTDLPLSFWSYALETAAFTLNRAPSKSVETTPYELWFNKKPKLSFLKVWGCEAYVKKLQPDKLEPKAEKCVFIGYPKETIGYTFYHRSEGKIFVAKNGTFLEKEFLTKEVTGRKVELDEIEESLLVDQSSAVPENVPVPPTPTTEEANDNDHETSYETATEPRRSTRDRATPDWYDPCLNVMIVDNNDEDPATYEEAMMSPDSNKWQEAMKSEMGSMYDNKVWTLVDLPDSRKAVENKWIFKRKTDADGNITVYKARLVAKGFRQIQGVDYDETFSPVAKLKSVRILLAIAAFFDYEIWQMDVKTAFLNGDIEEELYMVQPKGFVDPKNADKVCKLQRSIYGLKQASRSWNRRFDKVIKDFGFIQCHGEACIYKKVSGSSVAFLILYVDDILLIGNDIELLSSVKGYLNNSFSMKDLGEASYILGIKIYRDRSRRLIGLSQSTYLDKILKKFRMDESKKGFLPMLPGKVLSKTQGPATAEERERMSQIPYASAVGSIMYAMLCTRPDIAHAVSLTSRYQSDPGMEHWTAVKNILKYLKRTKDMFLCYGGDQELVVTSYTDASWNTDPDDSKSQSGYVFILNGAAVSWASSKQCTVAKSSTESEYIAASEASSEAVWMKRFIVELGVVPSALDPFVIYCDNMGAIANAQEPRSHKRLKHIKLRYHSIREYIEDGEVKICKVHTDLNVADPLTKALPRAKHDQHQNAMGVRNHQGRWSPQGTPPPWPASPSGGGVPSGLHHRGPATPHMG</sequence>
<evidence type="ECO:0000256" key="4">
    <source>
        <dbReference type="ARBA" id="ARBA00022801"/>
    </source>
</evidence>
<feature type="region of interest" description="Disordered" evidence="6">
    <location>
        <begin position="1176"/>
        <end position="1217"/>
    </location>
</feature>
<evidence type="ECO:0000256" key="5">
    <source>
        <dbReference type="PROSITE-ProRule" id="PRU00047"/>
    </source>
</evidence>
<dbReference type="SUPFAM" id="SSF57756">
    <property type="entry name" value="Retrovirus zinc finger-like domains"/>
    <property type="match status" value="1"/>
</dbReference>
<dbReference type="InterPro" id="IPR036875">
    <property type="entry name" value="Znf_CCHC_sf"/>
</dbReference>
<feature type="domain" description="Integrase catalytic" evidence="9">
    <location>
        <begin position="910"/>
        <end position="1086"/>
    </location>
</feature>